<keyword evidence="1" id="KW-0812">Transmembrane</keyword>
<proteinExistence type="predicted"/>
<keyword evidence="3" id="KW-1185">Reference proteome</keyword>
<accession>A0A9W8MEQ6</accession>
<feature type="non-terminal residue" evidence="2">
    <location>
        <position position="1"/>
    </location>
</feature>
<reference evidence="2" key="1">
    <citation type="submission" date="2022-06" db="EMBL/GenBank/DDBJ databases">
        <title>Genome Sequence of Candolleomyces eurysporus.</title>
        <authorList>
            <person name="Buettner E."/>
        </authorList>
    </citation>
    <scope>NUCLEOTIDE SEQUENCE</scope>
    <source>
        <strain evidence="2">VTCC 930004</strain>
    </source>
</reference>
<evidence type="ECO:0000256" key="1">
    <source>
        <dbReference type="SAM" id="Phobius"/>
    </source>
</evidence>
<keyword evidence="1" id="KW-1133">Transmembrane helix</keyword>
<feature type="transmembrane region" description="Helical" evidence="1">
    <location>
        <begin position="31"/>
        <end position="58"/>
    </location>
</feature>
<evidence type="ECO:0000313" key="3">
    <source>
        <dbReference type="Proteomes" id="UP001140091"/>
    </source>
</evidence>
<dbReference type="EMBL" id="JANBPK010001038">
    <property type="protein sequence ID" value="KAJ2927097.1"/>
    <property type="molecule type" value="Genomic_DNA"/>
</dbReference>
<name>A0A9W8MEQ6_9AGAR</name>
<dbReference type="AlphaFoldDB" id="A0A9W8MEQ6"/>
<gene>
    <name evidence="2" type="ORF">H1R20_g9973</name>
</gene>
<dbReference type="OrthoDB" id="1077582at2759"/>
<protein>
    <recommendedName>
        <fullName evidence="4">Wax synthase domain-containing protein</fullName>
    </recommendedName>
</protein>
<keyword evidence="1" id="KW-0472">Membrane</keyword>
<sequence length="288" mass="32259">MNWLTEIVPPPDTRVPLTFQSFTQLLLPSLLCYYATAVLVLIPGTFYARLAFLPVTVWTAFRTSTRLDLVVHLNDERLIYLNHGLALSMFTLAMRSVIWTFKLKPLYKTPHPDKERPPKESPYTVSQVALDAFDLASNLRGIGWNWSKGLVIPKETRPTHSRTSFVLATLLRSFIFVLIFDSLHFCVQSFGPSTIGSSGGHTIFDENLPPLQRYTRSTVISTCAGLAICFGIQIGYNFLTLGGYPAVSEPPFAMASDLRHAVVRYLACGFLGPEMAPSLPRLVRFVRE</sequence>
<evidence type="ECO:0000313" key="2">
    <source>
        <dbReference type="EMBL" id="KAJ2927097.1"/>
    </source>
</evidence>
<organism evidence="2 3">
    <name type="scientific">Candolleomyces eurysporus</name>
    <dbReference type="NCBI Taxonomy" id="2828524"/>
    <lineage>
        <taxon>Eukaryota</taxon>
        <taxon>Fungi</taxon>
        <taxon>Dikarya</taxon>
        <taxon>Basidiomycota</taxon>
        <taxon>Agaricomycotina</taxon>
        <taxon>Agaricomycetes</taxon>
        <taxon>Agaricomycetidae</taxon>
        <taxon>Agaricales</taxon>
        <taxon>Agaricineae</taxon>
        <taxon>Psathyrellaceae</taxon>
        <taxon>Candolleomyces</taxon>
    </lineage>
</organism>
<comment type="caution">
    <text evidence="2">The sequence shown here is derived from an EMBL/GenBank/DDBJ whole genome shotgun (WGS) entry which is preliminary data.</text>
</comment>
<evidence type="ECO:0008006" key="4">
    <source>
        <dbReference type="Google" id="ProtNLM"/>
    </source>
</evidence>
<dbReference type="Proteomes" id="UP001140091">
    <property type="component" value="Unassembled WGS sequence"/>
</dbReference>